<name>A0AAV7SLM4_PLEWA</name>
<organism evidence="2 3">
    <name type="scientific">Pleurodeles waltl</name>
    <name type="common">Iberian ribbed newt</name>
    <dbReference type="NCBI Taxonomy" id="8319"/>
    <lineage>
        <taxon>Eukaryota</taxon>
        <taxon>Metazoa</taxon>
        <taxon>Chordata</taxon>
        <taxon>Craniata</taxon>
        <taxon>Vertebrata</taxon>
        <taxon>Euteleostomi</taxon>
        <taxon>Amphibia</taxon>
        <taxon>Batrachia</taxon>
        <taxon>Caudata</taxon>
        <taxon>Salamandroidea</taxon>
        <taxon>Salamandridae</taxon>
        <taxon>Pleurodelinae</taxon>
        <taxon>Pleurodeles</taxon>
    </lineage>
</organism>
<evidence type="ECO:0000313" key="3">
    <source>
        <dbReference type="Proteomes" id="UP001066276"/>
    </source>
</evidence>
<keyword evidence="3" id="KW-1185">Reference proteome</keyword>
<comment type="caution">
    <text evidence="2">The sequence shown here is derived from an EMBL/GenBank/DDBJ whole genome shotgun (WGS) entry which is preliminary data.</text>
</comment>
<sequence>MGPGTVSEHPLQWAQAEPRQCPKGPLLRTEVSRRPPSRRDSQPAAAVLQCPPGPSGLHTTSRPPSMLQARLGPPDTGHAVPSPSRRVTVITVSPPPAASSPEHHRRGENPSPESNAGRRPSPRLSASSSRRPREHCHALGKASASGPYQCVTLRAPVHNAQGVQNIEGTPGLMQEITSHLAILPGHAPPKIIYFELMGCKTTMFIWQR</sequence>
<dbReference type="EMBL" id="JANPWB010000008">
    <property type="protein sequence ID" value="KAJ1164997.1"/>
    <property type="molecule type" value="Genomic_DNA"/>
</dbReference>
<accession>A0AAV7SLM4</accession>
<proteinExistence type="predicted"/>
<evidence type="ECO:0000256" key="1">
    <source>
        <dbReference type="SAM" id="MobiDB-lite"/>
    </source>
</evidence>
<protein>
    <submittedName>
        <fullName evidence="2">Uncharacterized protein</fullName>
    </submittedName>
</protein>
<evidence type="ECO:0000313" key="2">
    <source>
        <dbReference type="EMBL" id="KAJ1164997.1"/>
    </source>
</evidence>
<dbReference type="Proteomes" id="UP001066276">
    <property type="component" value="Chromosome 4_2"/>
</dbReference>
<feature type="compositionally biased region" description="Low complexity" evidence="1">
    <location>
        <begin position="118"/>
        <end position="129"/>
    </location>
</feature>
<dbReference type="AlphaFoldDB" id="A0AAV7SLM4"/>
<reference evidence="2" key="1">
    <citation type="journal article" date="2022" name="bioRxiv">
        <title>Sequencing and chromosome-scale assembly of the giantPleurodeles waltlgenome.</title>
        <authorList>
            <person name="Brown T."/>
            <person name="Elewa A."/>
            <person name="Iarovenko S."/>
            <person name="Subramanian E."/>
            <person name="Araus A.J."/>
            <person name="Petzold A."/>
            <person name="Susuki M."/>
            <person name="Suzuki K.-i.T."/>
            <person name="Hayashi T."/>
            <person name="Toyoda A."/>
            <person name="Oliveira C."/>
            <person name="Osipova E."/>
            <person name="Leigh N.D."/>
            <person name="Simon A."/>
            <person name="Yun M.H."/>
        </authorList>
    </citation>
    <scope>NUCLEOTIDE SEQUENCE</scope>
    <source>
        <strain evidence="2">20211129_DDA</strain>
        <tissue evidence="2">Liver</tissue>
    </source>
</reference>
<gene>
    <name evidence="2" type="ORF">NDU88_005427</name>
</gene>
<feature type="region of interest" description="Disordered" evidence="1">
    <location>
        <begin position="1"/>
        <end position="141"/>
    </location>
</feature>
<feature type="compositionally biased region" description="Basic and acidic residues" evidence="1">
    <location>
        <begin position="30"/>
        <end position="41"/>
    </location>
</feature>